<feature type="region of interest" description="Disordered" evidence="2">
    <location>
        <begin position="43"/>
        <end position="63"/>
    </location>
</feature>
<protein>
    <submittedName>
        <fullName evidence="3">Uncharacterized protein</fullName>
    </submittedName>
</protein>
<evidence type="ECO:0000256" key="2">
    <source>
        <dbReference type="SAM" id="MobiDB-lite"/>
    </source>
</evidence>
<name>A0A1E1WLD5_PECGO</name>
<dbReference type="AlphaFoldDB" id="A0A1E1WLD5"/>
<gene>
    <name evidence="3" type="ORF">g.17287</name>
</gene>
<keyword evidence="1" id="KW-0175">Coiled coil</keyword>
<organism evidence="3">
    <name type="scientific">Pectinophora gossypiella</name>
    <name type="common">Cotton pink bollworm</name>
    <name type="synonym">Depressaria gossypiella</name>
    <dbReference type="NCBI Taxonomy" id="13191"/>
    <lineage>
        <taxon>Eukaryota</taxon>
        <taxon>Metazoa</taxon>
        <taxon>Ecdysozoa</taxon>
        <taxon>Arthropoda</taxon>
        <taxon>Hexapoda</taxon>
        <taxon>Insecta</taxon>
        <taxon>Pterygota</taxon>
        <taxon>Neoptera</taxon>
        <taxon>Endopterygota</taxon>
        <taxon>Lepidoptera</taxon>
        <taxon>Glossata</taxon>
        <taxon>Ditrysia</taxon>
        <taxon>Gelechioidea</taxon>
        <taxon>Gelechiidae</taxon>
        <taxon>Apatetrinae</taxon>
        <taxon>Pectinophora</taxon>
    </lineage>
</organism>
<feature type="non-terminal residue" evidence="3">
    <location>
        <position position="1"/>
    </location>
</feature>
<evidence type="ECO:0000256" key="1">
    <source>
        <dbReference type="SAM" id="Coils"/>
    </source>
</evidence>
<reference evidence="3" key="1">
    <citation type="submission" date="2015-09" db="EMBL/GenBank/DDBJ databases">
        <title>De novo assembly of Pectinophora gossypiella (Pink Bollworm) gut transcriptome.</title>
        <authorList>
            <person name="Tassone E.E."/>
        </authorList>
    </citation>
    <scope>NUCLEOTIDE SEQUENCE</scope>
</reference>
<feature type="non-terminal residue" evidence="3">
    <location>
        <position position="162"/>
    </location>
</feature>
<evidence type="ECO:0000313" key="3">
    <source>
        <dbReference type="EMBL" id="JAT87661.1"/>
    </source>
</evidence>
<feature type="region of interest" description="Disordered" evidence="2">
    <location>
        <begin position="143"/>
        <end position="162"/>
    </location>
</feature>
<accession>A0A1E1WLD5</accession>
<sequence length="162" mass="18175">QSKLSKEVNMGSSTAKVAVLSSDSTPENQFITQRRRNVVTVDNTHSSLPNISQHSSSTSLSEKNPSFCHISLPDLSTLQNEEIVSLKTEILHLKSQLQAADSLIEDLTLEKNTFLRKIEEQDKKIKDLLYICSNTTKLTDSIKTKNSTKKRKPKKTCKKNSN</sequence>
<feature type="compositionally biased region" description="Basic residues" evidence="2">
    <location>
        <begin position="146"/>
        <end position="162"/>
    </location>
</feature>
<dbReference type="EMBL" id="GDQN01003393">
    <property type="protein sequence ID" value="JAT87661.1"/>
    <property type="molecule type" value="Transcribed_RNA"/>
</dbReference>
<proteinExistence type="predicted"/>
<feature type="coiled-coil region" evidence="1">
    <location>
        <begin position="90"/>
        <end position="124"/>
    </location>
</feature>